<evidence type="ECO:0000313" key="21">
    <source>
        <dbReference type="EMBL" id="QOZ40960.1"/>
    </source>
</evidence>
<keyword evidence="12" id="KW-0520">NAD</keyword>
<feature type="transmembrane region" description="Helical" evidence="18">
    <location>
        <begin position="116"/>
        <end position="139"/>
    </location>
</feature>
<evidence type="ECO:0000256" key="5">
    <source>
        <dbReference type="ARBA" id="ARBA00022448"/>
    </source>
</evidence>
<feature type="transmembrane region" description="Helical" evidence="18">
    <location>
        <begin position="87"/>
        <end position="109"/>
    </location>
</feature>
<keyword evidence="7 18" id="KW-0812">Transmembrane</keyword>
<keyword evidence="10" id="KW-0249">Electron transport</keyword>
<keyword evidence="8" id="KW-0999">Mitochondrion inner membrane</keyword>
<feature type="chain" id="PRO_5030756174" description="NADH-ubiquinone oxidoreductase chain 2" evidence="19">
    <location>
        <begin position="20"/>
        <end position="310"/>
    </location>
</feature>
<accession>A0A7S7Z951</accession>
<dbReference type="Pfam" id="PF00361">
    <property type="entry name" value="Proton_antipo_M"/>
    <property type="match status" value="1"/>
</dbReference>
<sequence length="310" mass="34176">MSSGNFLFYLMMLSGPVVALSSSNWLVCWVGIELSFIGLIPIILSDNSGLSTSSECGLKYFCIQAAGSGVLLLGGIMKFMMPLDFSVAEYIFLAGLVLKLGVFPFHFWVPGVVSGLNWVSMFLVLTWQKLSPFLFLMNLLENSPWLSSGIIILGGFSAIVGATIGLNQTMVGPLLGASSITHTGWIVLGAVWGNFWTYYIIYVICLFFLFVFLHNKEDFFSGFVFLSLSGLPPFFMFVAKWSIIKSVLCVGESVWFLLLPLLGSIMSLFFYLKLFYSFYLESSRSMSIKMATLSFGGVVSMLGTGFILGF</sequence>
<geneLocation type="mitochondrion" evidence="21"/>
<dbReference type="GO" id="GO:0006120">
    <property type="term" value="P:mitochondrial electron transport, NADH to ubiquinone"/>
    <property type="evidence" value="ECO:0007669"/>
    <property type="project" value="TreeGrafter"/>
</dbReference>
<dbReference type="InterPro" id="IPR050175">
    <property type="entry name" value="Complex_I_Subunit_2"/>
</dbReference>
<feature type="transmembrane region" description="Helical" evidence="18">
    <location>
        <begin position="220"/>
        <end position="243"/>
    </location>
</feature>
<evidence type="ECO:0000256" key="18">
    <source>
        <dbReference type="SAM" id="Phobius"/>
    </source>
</evidence>
<keyword evidence="5" id="KW-0813">Transport</keyword>
<evidence type="ECO:0000256" key="11">
    <source>
        <dbReference type="ARBA" id="ARBA00022989"/>
    </source>
</evidence>
<evidence type="ECO:0000256" key="17">
    <source>
        <dbReference type="ARBA" id="ARBA00049551"/>
    </source>
</evidence>
<dbReference type="EC" id="7.1.1.2" evidence="3"/>
<evidence type="ECO:0000256" key="6">
    <source>
        <dbReference type="ARBA" id="ARBA00022660"/>
    </source>
</evidence>
<evidence type="ECO:0000259" key="20">
    <source>
        <dbReference type="Pfam" id="PF00361"/>
    </source>
</evidence>
<dbReference type="AlphaFoldDB" id="A0A7S7Z951"/>
<evidence type="ECO:0000256" key="2">
    <source>
        <dbReference type="ARBA" id="ARBA00007012"/>
    </source>
</evidence>
<feature type="transmembrane region" description="Helical" evidence="18">
    <location>
        <begin position="196"/>
        <end position="213"/>
    </location>
</feature>
<evidence type="ECO:0000256" key="15">
    <source>
        <dbReference type="ARBA" id="ARBA00023136"/>
    </source>
</evidence>
<dbReference type="PANTHER" id="PTHR46552">
    <property type="entry name" value="NADH-UBIQUINONE OXIDOREDUCTASE CHAIN 2"/>
    <property type="match status" value="1"/>
</dbReference>
<dbReference type="PANTHER" id="PTHR46552:SF1">
    <property type="entry name" value="NADH-UBIQUINONE OXIDOREDUCTASE CHAIN 2"/>
    <property type="match status" value="1"/>
</dbReference>
<evidence type="ECO:0000256" key="19">
    <source>
        <dbReference type="SAM" id="SignalP"/>
    </source>
</evidence>
<dbReference type="InterPro" id="IPR001750">
    <property type="entry name" value="ND/Mrp_TM"/>
</dbReference>
<name>A0A7S7Z951_9GAST</name>
<evidence type="ECO:0000256" key="10">
    <source>
        <dbReference type="ARBA" id="ARBA00022982"/>
    </source>
</evidence>
<evidence type="ECO:0000256" key="4">
    <source>
        <dbReference type="ARBA" id="ARBA00021008"/>
    </source>
</evidence>
<proteinExistence type="inferred from homology"/>
<keyword evidence="9" id="KW-1278">Translocase</keyword>
<gene>
    <name evidence="21" type="primary">nad2</name>
</gene>
<dbReference type="GO" id="GO:0008137">
    <property type="term" value="F:NADH dehydrogenase (ubiquinone) activity"/>
    <property type="evidence" value="ECO:0007669"/>
    <property type="project" value="UniProtKB-EC"/>
</dbReference>
<feature type="transmembrane region" description="Helical" evidence="18">
    <location>
        <begin position="58"/>
        <end position="81"/>
    </location>
</feature>
<evidence type="ECO:0000256" key="1">
    <source>
        <dbReference type="ARBA" id="ARBA00004448"/>
    </source>
</evidence>
<keyword evidence="14 21" id="KW-0496">Mitochondrion</keyword>
<evidence type="ECO:0000256" key="12">
    <source>
        <dbReference type="ARBA" id="ARBA00023027"/>
    </source>
</evidence>
<dbReference type="EMBL" id="MW027646">
    <property type="protein sequence ID" value="QOZ40960.1"/>
    <property type="molecule type" value="Genomic_DNA"/>
</dbReference>
<keyword evidence="11 18" id="KW-1133">Transmembrane helix</keyword>
<evidence type="ECO:0000256" key="13">
    <source>
        <dbReference type="ARBA" id="ARBA00023075"/>
    </source>
</evidence>
<evidence type="ECO:0000256" key="14">
    <source>
        <dbReference type="ARBA" id="ARBA00023128"/>
    </source>
</evidence>
<keyword evidence="6" id="KW-0679">Respiratory chain</keyword>
<evidence type="ECO:0000256" key="9">
    <source>
        <dbReference type="ARBA" id="ARBA00022967"/>
    </source>
</evidence>
<feature type="signal peptide" evidence="19">
    <location>
        <begin position="1"/>
        <end position="19"/>
    </location>
</feature>
<feature type="transmembrane region" description="Helical" evidence="18">
    <location>
        <begin position="255"/>
        <end position="276"/>
    </location>
</feature>
<feature type="transmembrane region" description="Helical" evidence="18">
    <location>
        <begin position="29"/>
        <end position="46"/>
    </location>
</feature>
<reference evidence="21" key="1">
    <citation type="submission" date="2020-09" db="EMBL/GenBank/DDBJ databases">
        <title>The complete mitochondrial genome of the photosymbiotic sea slug Berghia stephanieae (Valdes, 2005) (Gastropoda, Nudibranchia).</title>
        <authorList>
            <person name="Melo Clavijo J."/>
            <person name="Drews F."/>
            <person name="Pirritano M."/>
            <person name="Simon M."/>
            <person name="Salhab A."/>
            <person name="Frankenbach S."/>
            <person name="Serodio J."/>
            <person name="Donath A."/>
            <person name="Bleidissel S."/>
            <person name="Preisfeld A."/>
            <person name="Christa G."/>
        </authorList>
    </citation>
    <scope>NUCLEOTIDE SEQUENCE</scope>
</reference>
<organism evidence="21">
    <name type="scientific">Berghia stephanieae</name>
    <dbReference type="NCBI Taxonomy" id="1287507"/>
    <lineage>
        <taxon>Eukaryota</taxon>
        <taxon>Metazoa</taxon>
        <taxon>Spiralia</taxon>
        <taxon>Lophotrochozoa</taxon>
        <taxon>Mollusca</taxon>
        <taxon>Gastropoda</taxon>
        <taxon>Heterobranchia</taxon>
        <taxon>Euthyneura</taxon>
        <taxon>Nudipleura</taxon>
        <taxon>Nudibranchia</taxon>
        <taxon>Cladobranchia</taxon>
        <taxon>Aeolidioidea</taxon>
        <taxon>Aeolidiidae</taxon>
        <taxon>Berghia</taxon>
    </lineage>
</organism>
<dbReference type="GO" id="GO:0005743">
    <property type="term" value="C:mitochondrial inner membrane"/>
    <property type="evidence" value="ECO:0007669"/>
    <property type="project" value="UniProtKB-SubCell"/>
</dbReference>
<feature type="transmembrane region" description="Helical" evidence="18">
    <location>
        <begin position="288"/>
        <end position="308"/>
    </location>
</feature>
<evidence type="ECO:0000256" key="3">
    <source>
        <dbReference type="ARBA" id="ARBA00012944"/>
    </source>
</evidence>
<comment type="catalytic activity">
    <reaction evidence="17">
        <text>a ubiquinone + NADH + 5 H(+)(in) = a ubiquinol + NAD(+) + 4 H(+)(out)</text>
        <dbReference type="Rhea" id="RHEA:29091"/>
        <dbReference type="Rhea" id="RHEA-COMP:9565"/>
        <dbReference type="Rhea" id="RHEA-COMP:9566"/>
        <dbReference type="ChEBI" id="CHEBI:15378"/>
        <dbReference type="ChEBI" id="CHEBI:16389"/>
        <dbReference type="ChEBI" id="CHEBI:17976"/>
        <dbReference type="ChEBI" id="CHEBI:57540"/>
        <dbReference type="ChEBI" id="CHEBI:57945"/>
        <dbReference type="EC" id="7.1.1.2"/>
    </reaction>
</comment>
<keyword evidence="19" id="KW-0732">Signal</keyword>
<keyword evidence="15 18" id="KW-0472">Membrane</keyword>
<feature type="transmembrane region" description="Helical" evidence="18">
    <location>
        <begin position="145"/>
        <end position="164"/>
    </location>
</feature>
<evidence type="ECO:0000256" key="8">
    <source>
        <dbReference type="ARBA" id="ARBA00022792"/>
    </source>
</evidence>
<evidence type="ECO:0000256" key="7">
    <source>
        <dbReference type="ARBA" id="ARBA00022692"/>
    </source>
</evidence>
<protein>
    <recommendedName>
        <fullName evidence="4">NADH-ubiquinone oxidoreductase chain 2</fullName>
        <ecNumber evidence="3">7.1.1.2</ecNumber>
    </recommendedName>
    <alternativeName>
        <fullName evidence="16">NADH dehydrogenase subunit 2</fullName>
    </alternativeName>
</protein>
<comment type="subcellular location">
    <subcellularLocation>
        <location evidence="1">Mitochondrion inner membrane</location>
        <topology evidence="1">Multi-pass membrane protein</topology>
    </subcellularLocation>
</comment>
<comment type="similarity">
    <text evidence="2">Belongs to the complex I subunit 2 family.</text>
</comment>
<keyword evidence="13" id="KW-0830">Ubiquinone</keyword>
<feature type="domain" description="NADH:quinone oxidoreductase/Mrp antiporter transmembrane" evidence="20">
    <location>
        <begin position="22"/>
        <end position="212"/>
    </location>
</feature>
<evidence type="ECO:0000256" key="16">
    <source>
        <dbReference type="ARBA" id="ARBA00031028"/>
    </source>
</evidence>